<dbReference type="Proteomes" id="UP000663505">
    <property type="component" value="Chromosome"/>
</dbReference>
<accession>A0A9X7W102</accession>
<feature type="transmembrane region" description="Helical" evidence="1">
    <location>
        <begin position="30"/>
        <end position="49"/>
    </location>
</feature>
<evidence type="ECO:0000256" key="1">
    <source>
        <dbReference type="SAM" id="Phobius"/>
    </source>
</evidence>
<keyword evidence="1" id="KW-0472">Membrane</keyword>
<protein>
    <submittedName>
        <fullName evidence="2">Uncharacterized protein</fullName>
    </submittedName>
</protein>
<dbReference type="KEGG" id="afx:JZ786_05565"/>
<organism evidence="2 3">
    <name type="scientific">Alicyclobacillus mengziensis</name>
    <dbReference type="NCBI Taxonomy" id="2931921"/>
    <lineage>
        <taxon>Bacteria</taxon>
        <taxon>Bacillati</taxon>
        <taxon>Bacillota</taxon>
        <taxon>Bacilli</taxon>
        <taxon>Bacillales</taxon>
        <taxon>Alicyclobacillaceae</taxon>
        <taxon>Alicyclobacillus</taxon>
    </lineage>
</organism>
<proteinExistence type="predicted"/>
<evidence type="ECO:0000313" key="2">
    <source>
        <dbReference type="EMBL" id="QSO48457.1"/>
    </source>
</evidence>
<gene>
    <name evidence="2" type="ORF">JZ786_05565</name>
</gene>
<feature type="transmembrane region" description="Helical" evidence="1">
    <location>
        <begin position="127"/>
        <end position="150"/>
    </location>
</feature>
<feature type="transmembrane region" description="Helical" evidence="1">
    <location>
        <begin position="162"/>
        <end position="183"/>
    </location>
</feature>
<name>A0A9X7W102_9BACL</name>
<feature type="transmembrane region" description="Helical" evidence="1">
    <location>
        <begin position="69"/>
        <end position="87"/>
    </location>
</feature>
<keyword evidence="1" id="KW-1133">Transmembrane helix</keyword>
<dbReference type="EMBL" id="CP071182">
    <property type="protein sequence ID" value="QSO48457.1"/>
    <property type="molecule type" value="Genomic_DNA"/>
</dbReference>
<dbReference type="RefSeq" id="WP_206657792.1">
    <property type="nucleotide sequence ID" value="NZ_CP071182.1"/>
</dbReference>
<reference evidence="2 3" key="1">
    <citation type="submission" date="2021-02" db="EMBL/GenBank/DDBJ databases">
        <title>Alicyclobacillus curvatus sp. nov. and Alicyclobacillus mengziensis sp. nov., two acidophilic bacteria isolated from acid mine drainage.</title>
        <authorList>
            <person name="Huang Y."/>
        </authorList>
    </citation>
    <scope>NUCLEOTIDE SEQUENCE [LARGE SCALE GENOMIC DNA]</scope>
    <source>
        <strain evidence="2 3">S30H14</strain>
    </source>
</reference>
<dbReference type="AlphaFoldDB" id="A0A9X7W102"/>
<sequence>MDEGGQTVVRSNGEGLLEVGHARVYSYTKIPLFILYCLVLIGLLIWALTGTFRLSSMQGAVPNWFHFDIPWLFLVIVIWMPTIQRLSNAKTLVNFRMDTLNSICVIEDGDFAGTWQLHKRSPRSMSLMKALTVVGLFMIVFIVIINLMEIHRAVNAINKANAVQGLCEAGILLGVFVPLLSFWRYPYLIALRQKGQWLSLQAKDLP</sequence>
<evidence type="ECO:0000313" key="3">
    <source>
        <dbReference type="Proteomes" id="UP000663505"/>
    </source>
</evidence>
<keyword evidence="1" id="KW-0812">Transmembrane</keyword>
<keyword evidence="3" id="KW-1185">Reference proteome</keyword>